<evidence type="ECO:0000313" key="1">
    <source>
        <dbReference type="EMBL" id="MFC6356451.1"/>
    </source>
</evidence>
<gene>
    <name evidence="1" type="ORF">ACFQB0_10060</name>
</gene>
<protein>
    <submittedName>
        <fullName evidence="1">Uncharacterized protein</fullName>
    </submittedName>
</protein>
<reference evidence="2" key="1">
    <citation type="journal article" date="2019" name="Int. J. Syst. Evol. Microbiol.">
        <title>The Global Catalogue of Microorganisms (GCM) 10K type strain sequencing project: providing services to taxonomists for standard genome sequencing and annotation.</title>
        <authorList>
            <consortium name="The Broad Institute Genomics Platform"/>
            <consortium name="The Broad Institute Genome Sequencing Center for Infectious Disease"/>
            <person name="Wu L."/>
            <person name="Ma J."/>
        </authorList>
    </citation>
    <scope>NUCLEOTIDE SEQUENCE [LARGE SCALE GENOMIC DNA]</scope>
    <source>
        <strain evidence="2">CCUG 43304</strain>
    </source>
</reference>
<dbReference type="Proteomes" id="UP001596306">
    <property type="component" value="Unassembled WGS sequence"/>
</dbReference>
<proteinExistence type="predicted"/>
<dbReference type="EMBL" id="JBHSTP010000002">
    <property type="protein sequence ID" value="MFC6356451.1"/>
    <property type="molecule type" value="Genomic_DNA"/>
</dbReference>
<evidence type="ECO:0000313" key="2">
    <source>
        <dbReference type="Proteomes" id="UP001596306"/>
    </source>
</evidence>
<accession>A0ABW1VEC9</accession>
<name>A0ABW1VEC9_9MICO</name>
<sequence>MIPELRVSAAQVGQVTADVDAAAATTRDATVQQQSPGALGSTAVEAALAESSRLRQLRGTVVGSQLELLASGARTFVAELQSADGRLAASVR</sequence>
<organism evidence="1 2">
    <name type="scientific">Luethyella okanaganae</name>
    <dbReference type="NCBI Taxonomy" id="69372"/>
    <lineage>
        <taxon>Bacteria</taxon>
        <taxon>Bacillati</taxon>
        <taxon>Actinomycetota</taxon>
        <taxon>Actinomycetes</taxon>
        <taxon>Micrococcales</taxon>
        <taxon>Microbacteriaceae</taxon>
        <taxon>Luethyella</taxon>
    </lineage>
</organism>
<dbReference type="RefSeq" id="WP_386730887.1">
    <property type="nucleotide sequence ID" value="NZ_JBHSTP010000002.1"/>
</dbReference>
<comment type="caution">
    <text evidence="1">The sequence shown here is derived from an EMBL/GenBank/DDBJ whole genome shotgun (WGS) entry which is preliminary data.</text>
</comment>
<keyword evidence="2" id="KW-1185">Reference proteome</keyword>